<dbReference type="AlphaFoldDB" id="A0A644ZMT7"/>
<gene>
    <name evidence="2" type="primary">elbB_2</name>
    <name evidence="2" type="ORF">SDC9_88709</name>
</gene>
<sequence>MAGLFIIFKNENNMKNIAVILSGCGVYDGTEIHEATMSMLAIDQIGAQYELFAPDIDQAHVINHLTGQQTDEKRNVLVESARIARGKIRDVKEFNADEFDALLIPGGFGAAKNLSDYAFEGSAMKVNTDVEKAIRSVHAAGKPIGALCIAPVLLASVISGSNVTIGNDPDTAGHINEMGSAHNNADVSDIVIDEKNMLVTSPCYMLGTRISEIYEGAGKVVTAIISMI</sequence>
<dbReference type="EMBL" id="VSSQ01009585">
    <property type="protein sequence ID" value="MPM42047.1"/>
    <property type="molecule type" value="Genomic_DNA"/>
</dbReference>
<protein>
    <submittedName>
        <fullName evidence="2">Glyoxalase ElbB</fullName>
        <ecNumber evidence="2">4.2.1.-</ecNumber>
    </submittedName>
</protein>
<dbReference type="Gene3D" id="3.40.50.880">
    <property type="match status" value="1"/>
</dbReference>
<dbReference type="PANTHER" id="PTHR10224:SF12">
    <property type="entry name" value="GLYOXALASE ELBB"/>
    <property type="match status" value="1"/>
</dbReference>
<name>A0A644ZMT7_9ZZZZ</name>
<dbReference type="InterPro" id="IPR029062">
    <property type="entry name" value="Class_I_gatase-like"/>
</dbReference>
<dbReference type="NCBIfam" id="NF008747">
    <property type="entry name" value="PRK11780.1"/>
    <property type="match status" value="1"/>
</dbReference>
<comment type="caution">
    <text evidence="2">The sequence shown here is derived from an EMBL/GenBank/DDBJ whole genome shotgun (WGS) entry which is preliminary data.</text>
</comment>
<dbReference type="InterPro" id="IPR026041">
    <property type="entry name" value="ElbB"/>
</dbReference>
<feature type="domain" description="DJ-1/PfpI" evidence="1">
    <location>
        <begin position="91"/>
        <end position="201"/>
    </location>
</feature>
<dbReference type="PANTHER" id="PTHR10224">
    <property type="entry name" value="ES1 PROTEIN HOMOLOG, MITOCHONDRIAL"/>
    <property type="match status" value="1"/>
</dbReference>
<evidence type="ECO:0000259" key="1">
    <source>
        <dbReference type="Pfam" id="PF01965"/>
    </source>
</evidence>
<dbReference type="SUPFAM" id="SSF52317">
    <property type="entry name" value="Class I glutamine amidotransferase-like"/>
    <property type="match status" value="1"/>
</dbReference>
<dbReference type="PIRSF" id="PIRSF006320">
    <property type="entry name" value="Elb2"/>
    <property type="match status" value="1"/>
</dbReference>
<reference evidence="2" key="1">
    <citation type="submission" date="2019-08" db="EMBL/GenBank/DDBJ databases">
        <authorList>
            <person name="Kucharzyk K."/>
            <person name="Murdoch R.W."/>
            <person name="Higgins S."/>
            <person name="Loffler F."/>
        </authorList>
    </citation>
    <scope>NUCLEOTIDE SEQUENCE</scope>
</reference>
<dbReference type="Pfam" id="PF01965">
    <property type="entry name" value="DJ-1_PfpI"/>
    <property type="match status" value="1"/>
</dbReference>
<dbReference type="GO" id="GO:0016829">
    <property type="term" value="F:lyase activity"/>
    <property type="evidence" value="ECO:0007669"/>
    <property type="project" value="UniProtKB-KW"/>
</dbReference>
<accession>A0A644ZMT7</accession>
<dbReference type="CDD" id="cd03133">
    <property type="entry name" value="GATase1_ES1"/>
    <property type="match status" value="1"/>
</dbReference>
<proteinExistence type="predicted"/>
<dbReference type="InterPro" id="IPR002818">
    <property type="entry name" value="DJ-1/PfpI"/>
</dbReference>
<organism evidence="2">
    <name type="scientific">bioreactor metagenome</name>
    <dbReference type="NCBI Taxonomy" id="1076179"/>
    <lineage>
        <taxon>unclassified sequences</taxon>
        <taxon>metagenomes</taxon>
        <taxon>ecological metagenomes</taxon>
    </lineage>
</organism>
<keyword evidence="2" id="KW-0456">Lyase</keyword>
<evidence type="ECO:0000313" key="2">
    <source>
        <dbReference type="EMBL" id="MPM42047.1"/>
    </source>
</evidence>
<dbReference type="EC" id="4.2.1.-" evidence="2"/>